<dbReference type="EMBL" id="VSRR010026149">
    <property type="protein sequence ID" value="MPC67372.1"/>
    <property type="molecule type" value="Genomic_DNA"/>
</dbReference>
<evidence type="ECO:0000313" key="1">
    <source>
        <dbReference type="EMBL" id="MPC67372.1"/>
    </source>
</evidence>
<name>A0A5B7H8F5_PORTR</name>
<proteinExistence type="predicted"/>
<reference evidence="1 2" key="1">
    <citation type="submission" date="2019-05" db="EMBL/GenBank/DDBJ databases">
        <title>Another draft genome of Portunus trituberculatus and its Hox gene families provides insights of decapod evolution.</title>
        <authorList>
            <person name="Jeong J.-H."/>
            <person name="Song I."/>
            <person name="Kim S."/>
            <person name="Choi T."/>
            <person name="Kim D."/>
            <person name="Ryu S."/>
            <person name="Kim W."/>
        </authorList>
    </citation>
    <scope>NUCLEOTIDE SEQUENCE [LARGE SCALE GENOMIC DNA]</scope>
    <source>
        <tissue evidence="1">Muscle</tissue>
    </source>
</reference>
<keyword evidence="2" id="KW-1185">Reference proteome</keyword>
<sequence length="106" mass="11832">MHLWYTPASEDDVITLPQSLPPPSVAVSAWHVDGKSVQRKPAEFIGQVACEANLLKDKARLVASLQRPMLEILAHMTASQRSMYTTVAEALKRCFGSVFQSEVYRE</sequence>
<dbReference type="Proteomes" id="UP000324222">
    <property type="component" value="Unassembled WGS sequence"/>
</dbReference>
<evidence type="ECO:0000313" key="2">
    <source>
        <dbReference type="Proteomes" id="UP000324222"/>
    </source>
</evidence>
<comment type="caution">
    <text evidence="1">The sequence shown here is derived from an EMBL/GenBank/DDBJ whole genome shotgun (WGS) entry which is preliminary data.</text>
</comment>
<dbReference type="AlphaFoldDB" id="A0A5B7H8F5"/>
<organism evidence="1 2">
    <name type="scientific">Portunus trituberculatus</name>
    <name type="common">Swimming crab</name>
    <name type="synonym">Neptunus trituberculatus</name>
    <dbReference type="NCBI Taxonomy" id="210409"/>
    <lineage>
        <taxon>Eukaryota</taxon>
        <taxon>Metazoa</taxon>
        <taxon>Ecdysozoa</taxon>
        <taxon>Arthropoda</taxon>
        <taxon>Crustacea</taxon>
        <taxon>Multicrustacea</taxon>
        <taxon>Malacostraca</taxon>
        <taxon>Eumalacostraca</taxon>
        <taxon>Eucarida</taxon>
        <taxon>Decapoda</taxon>
        <taxon>Pleocyemata</taxon>
        <taxon>Brachyura</taxon>
        <taxon>Eubrachyura</taxon>
        <taxon>Portunoidea</taxon>
        <taxon>Portunidae</taxon>
        <taxon>Portuninae</taxon>
        <taxon>Portunus</taxon>
    </lineage>
</organism>
<accession>A0A5B7H8F5</accession>
<protein>
    <submittedName>
        <fullName evidence="1">Uncharacterized protein</fullName>
    </submittedName>
</protein>
<gene>
    <name evidence="1" type="ORF">E2C01_061547</name>
</gene>